<accession>A0A2R6NKU1</accession>
<keyword evidence="3" id="KW-1185">Reference proteome</keyword>
<sequence length="96" mass="10624">MPPRSLDWTSLYLKMDDPYSSEAQEVHDNSRAFESEDNKSDHKTGPSSPIVETVTSTSLLSPGSDVQHAGPYQLYKRRFVGLFGLHNGILASRLTG</sequence>
<reference evidence="2 3" key="1">
    <citation type="submission" date="2018-02" db="EMBL/GenBank/DDBJ databases">
        <title>Genome sequence of the basidiomycete white-rot fungus Phlebia centrifuga.</title>
        <authorList>
            <person name="Granchi Z."/>
            <person name="Peng M."/>
            <person name="de Vries R.P."/>
            <person name="Hilden K."/>
            <person name="Makela M.R."/>
            <person name="Grigoriev I."/>
            <person name="Riley R."/>
        </authorList>
    </citation>
    <scope>NUCLEOTIDE SEQUENCE [LARGE SCALE GENOMIC DNA]</scope>
    <source>
        <strain evidence="2 3">FBCC195</strain>
    </source>
</reference>
<evidence type="ECO:0000313" key="3">
    <source>
        <dbReference type="Proteomes" id="UP000186601"/>
    </source>
</evidence>
<dbReference type="AlphaFoldDB" id="A0A2R6NKU1"/>
<protein>
    <submittedName>
        <fullName evidence="2">Uncharacterized protein</fullName>
    </submittedName>
</protein>
<gene>
    <name evidence="2" type="ORF">PHLCEN_2v11098</name>
</gene>
<feature type="compositionally biased region" description="Basic and acidic residues" evidence="1">
    <location>
        <begin position="24"/>
        <end position="44"/>
    </location>
</feature>
<dbReference type="Proteomes" id="UP000186601">
    <property type="component" value="Unassembled WGS sequence"/>
</dbReference>
<feature type="region of interest" description="Disordered" evidence="1">
    <location>
        <begin position="21"/>
        <end position="50"/>
    </location>
</feature>
<evidence type="ECO:0000256" key="1">
    <source>
        <dbReference type="SAM" id="MobiDB-lite"/>
    </source>
</evidence>
<proteinExistence type="predicted"/>
<organism evidence="2 3">
    <name type="scientific">Hermanssonia centrifuga</name>
    <dbReference type="NCBI Taxonomy" id="98765"/>
    <lineage>
        <taxon>Eukaryota</taxon>
        <taxon>Fungi</taxon>
        <taxon>Dikarya</taxon>
        <taxon>Basidiomycota</taxon>
        <taxon>Agaricomycotina</taxon>
        <taxon>Agaricomycetes</taxon>
        <taxon>Polyporales</taxon>
        <taxon>Meruliaceae</taxon>
        <taxon>Hermanssonia</taxon>
    </lineage>
</organism>
<evidence type="ECO:0000313" key="2">
    <source>
        <dbReference type="EMBL" id="PSR72994.1"/>
    </source>
</evidence>
<dbReference type="EMBL" id="MLYV02001119">
    <property type="protein sequence ID" value="PSR72994.1"/>
    <property type="molecule type" value="Genomic_DNA"/>
</dbReference>
<comment type="caution">
    <text evidence="2">The sequence shown here is derived from an EMBL/GenBank/DDBJ whole genome shotgun (WGS) entry which is preliminary data.</text>
</comment>
<name>A0A2R6NKU1_9APHY</name>